<accession>A0AAE1AZX0</accession>
<keyword evidence="1" id="KW-1133">Transmembrane helix</keyword>
<keyword evidence="1" id="KW-0812">Transmembrane</keyword>
<sequence length="114" mass="12701">MVLPGNPVTDDSVYGGSSYIIVGLAVGVIRTPVLDDILTALETKAANDVTACLFLFKFHVFFLIESIRLSCTEQDTINLDSRSRTKNGLIYNHYIHWRHSGYLTAVSRMPTISH</sequence>
<evidence type="ECO:0000313" key="3">
    <source>
        <dbReference type="Proteomes" id="UP001283361"/>
    </source>
</evidence>
<comment type="caution">
    <text evidence="2">The sequence shown here is derived from an EMBL/GenBank/DDBJ whole genome shotgun (WGS) entry which is preliminary data.</text>
</comment>
<reference evidence="2" key="1">
    <citation type="journal article" date="2023" name="G3 (Bethesda)">
        <title>A reference genome for the long-term kleptoplast-retaining sea slug Elysia crispata morphotype clarki.</title>
        <authorList>
            <person name="Eastman K.E."/>
            <person name="Pendleton A.L."/>
            <person name="Shaikh M.A."/>
            <person name="Suttiyut T."/>
            <person name="Ogas R."/>
            <person name="Tomko P."/>
            <person name="Gavelis G."/>
            <person name="Widhalm J.R."/>
            <person name="Wisecaver J.H."/>
        </authorList>
    </citation>
    <scope>NUCLEOTIDE SEQUENCE</scope>
    <source>
        <strain evidence="2">ECLA1</strain>
    </source>
</reference>
<organism evidence="2 3">
    <name type="scientific">Elysia crispata</name>
    <name type="common">lettuce slug</name>
    <dbReference type="NCBI Taxonomy" id="231223"/>
    <lineage>
        <taxon>Eukaryota</taxon>
        <taxon>Metazoa</taxon>
        <taxon>Spiralia</taxon>
        <taxon>Lophotrochozoa</taxon>
        <taxon>Mollusca</taxon>
        <taxon>Gastropoda</taxon>
        <taxon>Heterobranchia</taxon>
        <taxon>Euthyneura</taxon>
        <taxon>Panpulmonata</taxon>
        <taxon>Sacoglossa</taxon>
        <taxon>Placobranchoidea</taxon>
        <taxon>Plakobranchidae</taxon>
        <taxon>Elysia</taxon>
    </lineage>
</organism>
<evidence type="ECO:0000313" key="2">
    <source>
        <dbReference type="EMBL" id="KAK3796286.1"/>
    </source>
</evidence>
<protein>
    <submittedName>
        <fullName evidence="2">Uncharacterized protein</fullName>
    </submittedName>
</protein>
<dbReference type="Proteomes" id="UP001283361">
    <property type="component" value="Unassembled WGS sequence"/>
</dbReference>
<dbReference type="EMBL" id="JAWDGP010000898">
    <property type="protein sequence ID" value="KAK3796286.1"/>
    <property type="molecule type" value="Genomic_DNA"/>
</dbReference>
<proteinExistence type="predicted"/>
<evidence type="ECO:0000256" key="1">
    <source>
        <dbReference type="SAM" id="Phobius"/>
    </source>
</evidence>
<dbReference type="AlphaFoldDB" id="A0AAE1AZX0"/>
<keyword evidence="3" id="KW-1185">Reference proteome</keyword>
<gene>
    <name evidence="2" type="ORF">RRG08_041600</name>
</gene>
<keyword evidence="1" id="KW-0472">Membrane</keyword>
<name>A0AAE1AZX0_9GAST</name>
<feature type="transmembrane region" description="Helical" evidence="1">
    <location>
        <begin position="12"/>
        <end position="33"/>
    </location>
</feature>